<dbReference type="SUPFAM" id="SSF55486">
    <property type="entry name" value="Metalloproteases ('zincins'), catalytic domain"/>
    <property type="match status" value="1"/>
</dbReference>
<dbReference type="EMBL" id="JAHESD010000009">
    <property type="protein sequence ID" value="MBT1702836.1"/>
    <property type="molecule type" value="Genomic_DNA"/>
</dbReference>
<dbReference type="InterPro" id="IPR024079">
    <property type="entry name" value="MetalloPept_cat_dom_sf"/>
</dbReference>
<evidence type="ECO:0000313" key="2">
    <source>
        <dbReference type="Proteomes" id="UP000772618"/>
    </source>
</evidence>
<gene>
    <name evidence="1" type="ORF">KK060_06070</name>
</gene>
<dbReference type="Proteomes" id="UP000772618">
    <property type="component" value="Unassembled WGS sequence"/>
</dbReference>
<proteinExistence type="predicted"/>
<dbReference type="RefSeq" id="WP_254152805.1">
    <property type="nucleotide sequence ID" value="NZ_JAHESD010000009.1"/>
</dbReference>
<keyword evidence="2" id="KW-1185">Reference proteome</keyword>
<evidence type="ECO:0000313" key="1">
    <source>
        <dbReference type="EMBL" id="MBT1702836.1"/>
    </source>
</evidence>
<name>A0ABS5VNW6_9BACT</name>
<evidence type="ECO:0008006" key="3">
    <source>
        <dbReference type="Google" id="ProtNLM"/>
    </source>
</evidence>
<dbReference type="Gene3D" id="3.40.390.10">
    <property type="entry name" value="Collagenase (Catalytic Domain)"/>
    <property type="match status" value="1"/>
</dbReference>
<accession>A0ABS5VNW6</accession>
<comment type="caution">
    <text evidence="1">The sequence shown here is derived from an EMBL/GenBank/DDBJ whole genome shotgun (WGS) entry which is preliminary data.</text>
</comment>
<sequence length="335" mass="36777">MKKSLLLAMAGLLVFWSCGDQDLKEEMPALKNQDELKVTFPEALNSSKRSGSGRLENQIAATLNASLFASTPYKVSDVHVCTLADANAIVNVETVDKQFESTLPSRWVPGDTRRNWNGDNDLKDIDWLSFTPFAIANGTYNADPIYQAMYNKWETGGFCKTVNIDRSPYDLTMGNPSLILGIGGLPPAAEPLADVSVIGFLPASIFNSIFGSPNVLGVAFSFVFTDPVTGEPTKTTRGKEDKAFTEVWFNNGFTWSNGAAPGKIDLESVILHEFGHTLNLGHFGILQRFTINGTSKLVYQPVNTMNAIYIGEPRNFLGPNDKGNFCEAWGSWPWN</sequence>
<organism evidence="1 2">
    <name type="scientific">Chryseosolibacter indicus</name>
    <dbReference type="NCBI Taxonomy" id="2782351"/>
    <lineage>
        <taxon>Bacteria</taxon>
        <taxon>Pseudomonadati</taxon>
        <taxon>Bacteroidota</taxon>
        <taxon>Cytophagia</taxon>
        <taxon>Cytophagales</taxon>
        <taxon>Chryseotaleaceae</taxon>
        <taxon>Chryseosolibacter</taxon>
    </lineage>
</organism>
<reference evidence="1 2" key="1">
    <citation type="submission" date="2021-05" db="EMBL/GenBank/DDBJ databases">
        <title>A Polyphasic approach of four new species of the genus Ohtaekwangia: Ohtaekwangia histidinii sp. nov., Ohtaekwangia cretensis sp. nov., Ohtaekwangia indiensis sp. nov., Ohtaekwangia reichenbachii sp. nov. from diverse environment.</title>
        <authorList>
            <person name="Octaviana S."/>
        </authorList>
    </citation>
    <scope>NUCLEOTIDE SEQUENCE [LARGE SCALE GENOMIC DNA]</scope>
    <source>
        <strain evidence="1 2">PWU20</strain>
    </source>
</reference>
<protein>
    <recommendedName>
        <fullName evidence="3">Peptidase M10 metallopeptidase domain-containing protein</fullName>
    </recommendedName>
</protein>